<keyword evidence="5" id="KW-0732">Signal</keyword>
<dbReference type="CDD" id="cd02966">
    <property type="entry name" value="TlpA_like_family"/>
    <property type="match status" value="1"/>
</dbReference>
<dbReference type="PANTHER" id="PTHR42852:SF17">
    <property type="entry name" value="THIOREDOXIN-LIKE PROTEIN HI_1115"/>
    <property type="match status" value="1"/>
</dbReference>
<feature type="chain" id="PRO_5045479769" description="Thioredoxin domain-containing protein" evidence="5">
    <location>
        <begin position="22"/>
        <end position="188"/>
    </location>
</feature>
<dbReference type="EMBL" id="BMDW01000006">
    <property type="protein sequence ID" value="GGA43841.1"/>
    <property type="molecule type" value="Genomic_DNA"/>
</dbReference>
<dbReference type="Proteomes" id="UP000618591">
    <property type="component" value="Unassembled WGS sequence"/>
</dbReference>
<sequence length="188" mass="19819">MSFRSVIASVLLLGLPIGLLAGCDKQVSSNEQAAAPAAQPAPSASTEESKIDRSHTGEVAPALTFEGPDGKPTTIAAFKGKPLLVNLWATWCGPCVKEMPTLDAAAANILVVPISQDKDRATVAAFFAKQRFTRLQPFLDKELGFSIAYNASLPMSILFDSGGKEVWRSTGGMDWTGPAARAALAEAR</sequence>
<comment type="caution">
    <text evidence="7">The sequence shown here is derived from an EMBL/GenBank/DDBJ whole genome shotgun (WGS) entry which is preliminary data.</text>
</comment>
<dbReference type="SUPFAM" id="SSF52833">
    <property type="entry name" value="Thioredoxin-like"/>
    <property type="match status" value="1"/>
</dbReference>
<feature type="signal peptide" evidence="5">
    <location>
        <begin position="1"/>
        <end position="21"/>
    </location>
</feature>
<feature type="compositionally biased region" description="Low complexity" evidence="4">
    <location>
        <begin position="32"/>
        <end position="45"/>
    </location>
</feature>
<dbReference type="InterPro" id="IPR013740">
    <property type="entry name" value="Redoxin"/>
</dbReference>
<evidence type="ECO:0000256" key="3">
    <source>
        <dbReference type="ARBA" id="ARBA00023284"/>
    </source>
</evidence>
<feature type="region of interest" description="Disordered" evidence="4">
    <location>
        <begin position="31"/>
        <end position="54"/>
    </location>
</feature>
<gene>
    <name evidence="7" type="ORF">GCM10011395_12550</name>
</gene>
<evidence type="ECO:0000256" key="1">
    <source>
        <dbReference type="ARBA" id="ARBA00004196"/>
    </source>
</evidence>
<dbReference type="InterPro" id="IPR036249">
    <property type="entry name" value="Thioredoxin-like_sf"/>
</dbReference>
<reference evidence="8" key="1">
    <citation type="journal article" date="2019" name="Int. J. Syst. Evol. Microbiol.">
        <title>The Global Catalogue of Microorganisms (GCM) 10K type strain sequencing project: providing services to taxonomists for standard genome sequencing and annotation.</title>
        <authorList>
            <consortium name="The Broad Institute Genomics Platform"/>
            <consortium name="The Broad Institute Genome Sequencing Center for Infectious Disease"/>
            <person name="Wu L."/>
            <person name="Ma J."/>
        </authorList>
    </citation>
    <scope>NUCLEOTIDE SEQUENCE [LARGE SCALE GENOMIC DNA]</scope>
    <source>
        <strain evidence="8">CGMCC 1.10106</strain>
    </source>
</reference>
<keyword evidence="8" id="KW-1185">Reference proteome</keyword>
<dbReference type="PANTHER" id="PTHR42852">
    <property type="entry name" value="THIOL:DISULFIDE INTERCHANGE PROTEIN DSBE"/>
    <property type="match status" value="1"/>
</dbReference>
<accession>A0ABQ1GHK7</accession>
<evidence type="ECO:0000256" key="5">
    <source>
        <dbReference type="SAM" id="SignalP"/>
    </source>
</evidence>
<keyword evidence="2" id="KW-0201">Cytochrome c-type biogenesis</keyword>
<dbReference type="Pfam" id="PF08534">
    <property type="entry name" value="Redoxin"/>
    <property type="match status" value="1"/>
</dbReference>
<dbReference type="PROSITE" id="PS00194">
    <property type="entry name" value="THIOREDOXIN_1"/>
    <property type="match status" value="1"/>
</dbReference>
<dbReference type="Gene3D" id="3.40.30.10">
    <property type="entry name" value="Glutaredoxin"/>
    <property type="match status" value="1"/>
</dbReference>
<dbReference type="InterPro" id="IPR013766">
    <property type="entry name" value="Thioredoxin_domain"/>
</dbReference>
<evidence type="ECO:0000313" key="8">
    <source>
        <dbReference type="Proteomes" id="UP000618591"/>
    </source>
</evidence>
<dbReference type="PROSITE" id="PS51257">
    <property type="entry name" value="PROKAR_LIPOPROTEIN"/>
    <property type="match status" value="1"/>
</dbReference>
<name>A0ABQ1GHK7_9SPHN</name>
<dbReference type="InterPro" id="IPR017937">
    <property type="entry name" value="Thioredoxin_CS"/>
</dbReference>
<dbReference type="PROSITE" id="PS51352">
    <property type="entry name" value="THIOREDOXIN_2"/>
    <property type="match status" value="1"/>
</dbReference>
<feature type="domain" description="Thioredoxin" evidence="6">
    <location>
        <begin position="54"/>
        <end position="188"/>
    </location>
</feature>
<organism evidence="7 8">
    <name type="scientific">Sphingomonas psychrolutea</name>
    <dbReference type="NCBI Taxonomy" id="1259676"/>
    <lineage>
        <taxon>Bacteria</taxon>
        <taxon>Pseudomonadati</taxon>
        <taxon>Pseudomonadota</taxon>
        <taxon>Alphaproteobacteria</taxon>
        <taxon>Sphingomonadales</taxon>
        <taxon>Sphingomonadaceae</taxon>
        <taxon>Sphingomonas</taxon>
    </lineage>
</organism>
<evidence type="ECO:0000259" key="6">
    <source>
        <dbReference type="PROSITE" id="PS51352"/>
    </source>
</evidence>
<evidence type="ECO:0000256" key="4">
    <source>
        <dbReference type="SAM" id="MobiDB-lite"/>
    </source>
</evidence>
<proteinExistence type="predicted"/>
<dbReference type="RefSeq" id="WP_188446155.1">
    <property type="nucleotide sequence ID" value="NZ_BMDW01000006.1"/>
</dbReference>
<comment type="subcellular location">
    <subcellularLocation>
        <location evidence="1">Cell envelope</location>
    </subcellularLocation>
</comment>
<keyword evidence="3" id="KW-0676">Redox-active center</keyword>
<protein>
    <recommendedName>
        <fullName evidence="6">Thioredoxin domain-containing protein</fullName>
    </recommendedName>
</protein>
<evidence type="ECO:0000313" key="7">
    <source>
        <dbReference type="EMBL" id="GGA43841.1"/>
    </source>
</evidence>
<dbReference type="InterPro" id="IPR050553">
    <property type="entry name" value="Thioredoxin_ResA/DsbE_sf"/>
</dbReference>
<evidence type="ECO:0000256" key="2">
    <source>
        <dbReference type="ARBA" id="ARBA00022748"/>
    </source>
</evidence>